<comment type="caution">
    <text evidence="1">The sequence shown here is derived from an EMBL/GenBank/DDBJ whole genome shotgun (WGS) entry which is preliminary data.</text>
</comment>
<dbReference type="AlphaFoldDB" id="A0A7V4WVR8"/>
<dbReference type="EMBL" id="DRQG01000098">
    <property type="protein sequence ID" value="HGY56148.1"/>
    <property type="molecule type" value="Genomic_DNA"/>
</dbReference>
<reference evidence="1" key="1">
    <citation type="journal article" date="2020" name="mSystems">
        <title>Genome- and Community-Level Interaction Insights into Carbon Utilization and Element Cycling Functions of Hydrothermarchaeota in Hydrothermal Sediment.</title>
        <authorList>
            <person name="Zhou Z."/>
            <person name="Liu Y."/>
            <person name="Xu W."/>
            <person name="Pan J."/>
            <person name="Luo Z.H."/>
            <person name="Li M."/>
        </authorList>
    </citation>
    <scope>NUCLEOTIDE SEQUENCE [LARGE SCALE GENOMIC DNA]</scope>
    <source>
        <strain evidence="1">HyVt-577</strain>
    </source>
</reference>
<name>A0A7V4WVR8_CALAY</name>
<dbReference type="InterPro" id="IPR018841">
    <property type="entry name" value="DUF2442"/>
</dbReference>
<sequence>MNLVKHGKNISTVEVTNISKHGIWLLNGEKEFFLSYEDFPWFREQTVNSILQVQEISPGHFYWPELDIDLTEDIIEHPERFPLVSKK</sequence>
<evidence type="ECO:0000313" key="1">
    <source>
        <dbReference type="EMBL" id="HGY56148.1"/>
    </source>
</evidence>
<protein>
    <submittedName>
        <fullName evidence="1">DUF2442 domain-containing protein</fullName>
    </submittedName>
</protein>
<dbReference type="Pfam" id="PF10387">
    <property type="entry name" value="DUF2442"/>
    <property type="match status" value="1"/>
</dbReference>
<dbReference type="Proteomes" id="UP000885779">
    <property type="component" value="Unassembled WGS sequence"/>
</dbReference>
<accession>A0A7V4WVR8</accession>
<proteinExistence type="predicted"/>
<gene>
    <name evidence="1" type="ORF">ENK44_10620</name>
</gene>
<organism evidence="1">
    <name type="scientific">Caldithrix abyssi</name>
    <dbReference type="NCBI Taxonomy" id="187145"/>
    <lineage>
        <taxon>Bacteria</taxon>
        <taxon>Pseudomonadati</taxon>
        <taxon>Calditrichota</taxon>
        <taxon>Calditrichia</taxon>
        <taxon>Calditrichales</taxon>
        <taxon>Calditrichaceae</taxon>
        <taxon>Caldithrix</taxon>
    </lineage>
</organism>